<dbReference type="SUPFAM" id="SSF52172">
    <property type="entry name" value="CheY-like"/>
    <property type="match status" value="1"/>
</dbReference>
<evidence type="ECO:0000313" key="3">
    <source>
        <dbReference type="EMBL" id="NNV55185.1"/>
    </source>
</evidence>
<keyword evidence="4" id="KW-1185">Reference proteome</keyword>
<gene>
    <name evidence="3" type="ORF">GD597_06925</name>
</gene>
<name>A0A8J8FBY0_9BACT</name>
<dbReference type="PANTHER" id="PTHR44520">
    <property type="entry name" value="RESPONSE REGULATOR RCP1-RELATED"/>
    <property type="match status" value="1"/>
</dbReference>
<dbReference type="InterPro" id="IPR011006">
    <property type="entry name" value="CheY-like_superfamily"/>
</dbReference>
<sequence>MKPPFQFILVDDDPTSNLICKLTIEKTYGISNTKAYEKPEAALNYLKTDFDADMATTTTLLLDINMPGMDGWEFMKAFSLLNENVKNNVKVYILSSSIDEADISKAAAIPEVTGYLTKPFLQKNHMQTFTDRRPYFREIAC</sequence>
<dbReference type="PANTHER" id="PTHR44520:SF2">
    <property type="entry name" value="RESPONSE REGULATOR RCP1"/>
    <property type="match status" value="1"/>
</dbReference>
<dbReference type="SMART" id="SM00448">
    <property type="entry name" value="REC"/>
    <property type="match status" value="1"/>
</dbReference>
<dbReference type="EMBL" id="WHPF01000004">
    <property type="protein sequence ID" value="NNV55185.1"/>
    <property type="molecule type" value="Genomic_DNA"/>
</dbReference>
<keyword evidence="1" id="KW-0597">Phosphoprotein</keyword>
<dbReference type="Proteomes" id="UP000598971">
    <property type="component" value="Unassembled WGS sequence"/>
</dbReference>
<dbReference type="RefSeq" id="WP_171607112.1">
    <property type="nucleotide sequence ID" value="NZ_WHPF01000004.1"/>
</dbReference>
<evidence type="ECO:0000259" key="2">
    <source>
        <dbReference type="PROSITE" id="PS50110"/>
    </source>
</evidence>
<protein>
    <submittedName>
        <fullName evidence="3">Response regulator</fullName>
    </submittedName>
</protein>
<dbReference type="InterPro" id="IPR001789">
    <property type="entry name" value="Sig_transdc_resp-reg_receiver"/>
</dbReference>
<accession>A0A8J8FBY0</accession>
<dbReference type="InterPro" id="IPR052893">
    <property type="entry name" value="TCS_response_regulator"/>
</dbReference>
<comment type="caution">
    <text evidence="3">The sequence shown here is derived from an EMBL/GenBank/DDBJ whole genome shotgun (WGS) entry which is preliminary data.</text>
</comment>
<dbReference type="AlphaFoldDB" id="A0A8J8FBY0"/>
<proteinExistence type="predicted"/>
<reference evidence="3" key="1">
    <citation type="submission" date="2019-10" db="EMBL/GenBank/DDBJ databases">
        <title>Draft genome sequence of Panacibacter sp. KCS-6.</title>
        <authorList>
            <person name="Yim K.J."/>
        </authorList>
    </citation>
    <scope>NUCLEOTIDE SEQUENCE</scope>
    <source>
        <strain evidence="3">KCS-6</strain>
    </source>
</reference>
<evidence type="ECO:0000256" key="1">
    <source>
        <dbReference type="PROSITE-ProRule" id="PRU00169"/>
    </source>
</evidence>
<feature type="modified residue" description="4-aspartylphosphate" evidence="1">
    <location>
        <position position="63"/>
    </location>
</feature>
<dbReference type="Gene3D" id="3.40.50.2300">
    <property type="match status" value="1"/>
</dbReference>
<dbReference type="GO" id="GO:0000160">
    <property type="term" value="P:phosphorelay signal transduction system"/>
    <property type="evidence" value="ECO:0007669"/>
    <property type="project" value="InterPro"/>
</dbReference>
<dbReference type="Pfam" id="PF00072">
    <property type="entry name" value="Response_reg"/>
    <property type="match status" value="1"/>
</dbReference>
<feature type="domain" description="Response regulatory" evidence="2">
    <location>
        <begin position="6"/>
        <end position="133"/>
    </location>
</feature>
<evidence type="ECO:0000313" key="4">
    <source>
        <dbReference type="Proteomes" id="UP000598971"/>
    </source>
</evidence>
<dbReference type="PROSITE" id="PS50110">
    <property type="entry name" value="RESPONSE_REGULATORY"/>
    <property type="match status" value="1"/>
</dbReference>
<organism evidence="3 4">
    <name type="scientific">Limnovirga soli</name>
    <dbReference type="NCBI Taxonomy" id="2656915"/>
    <lineage>
        <taxon>Bacteria</taxon>
        <taxon>Pseudomonadati</taxon>
        <taxon>Bacteroidota</taxon>
        <taxon>Chitinophagia</taxon>
        <taxon>Chitinophagales</taxon>
        <taxon>Chitinophagaceae</taxon>
        <taxon>Limnovirga</taxon>
    </lineage>
</organism>